<dbReference type="Proteomes" id="UP000720189">
    <property type="component" value="Unassembled WGS sequence"/>
</dbReference>
<dbReference type="GeneID" id="70222911"/>
<feature type="chain" id="PRO_5040297967" description="Secreted protein" evidence="1">
    <location>
        <begin position="21"/>
        <end position="69"/>
    </location>
</feature>
<proteinExistence type="predicted"/>
<dbReference type="AlphaFoldDB" id="A0A9P9K474"/>
<accession>A0A9P9K474</accession>
<name>A0A9P9K474_FUSRE</name>
<sequence>MNVAILYLFMSCLFPDTGVAVVLWSGCVTDCPCWFVTLYCLETLETLVFLSFCMRKHQNIVIGDLEYGF</sequence>
<reference evidence="2" key="1">
    <citation type="journal article" date="2021" name="Nat. Commun.">
        <title>Genetic determinants of endophytism in the Arabidopsis root mycobiome.</title>
        <authorList>
            <person name="Mesny F."/>
            <person name="Miyauchi S."/>
            <person name="Thiergart T."/>
            <person name="Pickel B."/>
            <person name="Atanasova L."/>
            <person name="Karlsson M."/>
            <person name="Huettel B."/>
            <person name="Barry K.W."/>
            <person name="Haridas S."/>
            <person name="Chen C."/>
            <person name="Bauer D."/>
            <person name="Andreopoulos W."/>
            <person name="Pangilinan J."/>
            <person name="LaButti K."/>
            <person name="Riley R."/>
            <person name="Lipzen A."/>
            <person name="Clum A."/>
            <person name="Drula E."/>
            <person name="Henrissat B."/>
            <person name="Kohler A."/>
            <person name="Grigoriev I.V."/>
            <person name="Martin F.M."/>
            <person name="Hacquard S."/>
        </authorList>
    </citation>
    <scope>NUCLEOTIDE SEQUENCE</scope>
    <source>
        <strain evidence="2">MPI-CAGE-AT-0023</strain>
    </source>
</reference>
<protein>
    <recommendedName>
        <fullName evidence="4">Secreted protein</fullName>
    </recommendedName>
</protein>
<evidence type="ECO:0000313" key="3">
    <source>
        <dbReference type="Proteomes" id="UP000720189"/>
    </source>
</evidence>
<gene>
    <name evidence="2" type="ORF">BKA55DRAFT_569724</name>
</gene>
<evidence type="ECO:0000256" key="1">
    <source>
        <dbReference type="SAM" id="SignalP"/>
    </source>
</evidence>
<keyword evidence="3" id="KW-1185">Reference proteome</keyword>
<feature type="signal peptide" evidence="1">
    <location>
        <begin position="1"/>
        <end position="20"/>
    </location>
</feature>
<keyword evidence="1" id="KW-0732">Signal</keyword>
<dbReference type="RefSeq" id="XP_046048477.1">
    <property type="nucleotide sequence ID" value="XM_046192957.1"/>
</dbReference>
<evidence type="ECO:0000313" key="2">
    <source>
        <dbReference type="EMBL" id="KAH7248682.1"/>
    </source>
</evidence>
<dbReference type="EMBL" id="JAGMUX010000009">
    <property type="protein sequence ID" value="KAH7248682.1"/>
    <property type="molecule type" value="Genomic_DNA"/>
</dbReference>
<evidence type="ECO:0008006" key="4">
    <source>
        <dbReference type="Google" id="ProtNLM"/>
    </source>
</evidence>
<organism evidence="2 3">
    <name type="scientific">Fusarium redolens</name>
    <dbReference type="NCBI Taxonomy" id="48865"/>
    <lineage>
        <taxon>Eukaryota</taxon>
        <taxon>Fungi</taxon>
        <taxon>Dikarya</taxon>
        <taxon>Ascomycota</taxon>
        <taxon>Pezizomycotina</taxon>
        <taxon>Sordariomycetes</taxon>
        <taxon>Hypocreomycetidae</taxon>
        <taxon>Hypocreales</taxon>
        <taxon>Nectriaceae</taxon>
        <taxon>Fusarium</taxon>
        <taxon>Fusarium redolens species complex</taxon>
    </lineage>
</organism>
<comment type="caution">
    <text evidence="2">The sequence shown here is derived from an EMBL/GenBank/DDBJ whole genome shotgun (WGS) entry which is preliminary data.</text>
</comment>